<keyword evidence="6 8" id="KW-0067">ATP-binding</keyword>
<dbReference type="GO" id="GO:0046872">
    <property type="term" value="F:metal ion binding"/>
    <property type="evidence" value="ECO:0007669"/>
    <property type="project" value="UniProtKB-KW"/>
</dbReference>
<dbReference type="GO" id="GO:0005524">
    <property type="term" value="F:ATP binding"/>
    <property type="evidence" value="ECO:0007669"/>
    <property type="project" value="UniProtKB-UniRule"/>
</dbReference>
<dbReference type="Gene3D" id="1.10.510.10">
    <property type="entry name" value="Transferase(Phosphotransferase) domain 1"/>
    <property type="match status" value="1"/>
</dbReference>
<organism evidence="12 13">
    <name type="scientific">Psylliodes chrysocephalus</name>
    <dbReference type="NCBI Taxonomy" id="3402493"/>
    <lineage>
        <taxon>Eukaryota</taxon>
        <taxon>Metazoa</taxon>
        <taxon>Ecdysozoa</taxon>
        <taxon>Arthropoda</taxon>
        <taxon>Hexapoda</taxon>
        <taxon>Insecta</taxon>
        <taxon>Pterygota</taxon>
        <taxon>Neoptera</taxon>
        <taxon>Endopterygota</taxon>
        <taxon>Coleoptera</taxon>
        <taxon>Polyphaga</taxon>
        <taxon>Cucujiformia</taxon>
        <taxon>Chrysomeloidea</taxon>
        <taxon>Chrysomelidae</taxon>
        <taxon>Galerucinae</taxon>
        <taxon>Alticini</taxon>
        <taxon>Psylliodes</taxon>
    </lineage>
</organism>
<proteinExistence type="predicted"/>
<evidence type="ECO:0000256" key="6">
    <source>
        <dbReference type="ARBA" id="ARBA00022840"/>
    </source>
</evidence>
<dbReference type="InterPro" id="IPR000095">
    <property type="entry name" value="CRIB_dom"/>
</dbReference>
<dbReference type="PANTHER" id="PTHR45832:SF21">
    <property type="entry name" value="NON-SPECIFIC SERINE_THREONINE PROTEIN KINASE"/>
    <property type="match status" value="1"/>
</dbReference>
<keyword evidence="5 8" id="KW-0547">Nucleotide-binding</keyword>
<evidence type="ECO:0000256" key="7">
    <source>
        <dbReference type="ARBA" id="ARBA00022842"/>
    </source>
</evidence>
<dbReference type="InterPro" id="IPR017441">
    <property type="entry name" value="Protein_kinase_ATP_BS"/>
</dbReference>
<feature type="compositionally biased region" description="Basic and acidic residues" evidence="9">
    <location>
        <begin position="114"/>
        <end position="134"/>
    </location>
</feature>
<dbReference type="SUPFAM" id="SSF56112">
    <property type="entry name" value="Protein kinase-like (PK-like)"/>
    <property type="match status" value="1"/>
</dbReference>
<dbReference type="OrthoDB" id="1022360at2759"/>
<accession>A0A9P0CTE5</accession>
<dbReference type="InterPro" id="IPR051931">
    <property type="entry name" value="PAK3-like"/>
</dbReference>
<evidence type="ECO:0000256" key="4">
    <source>
        <dbReference type="ARBA" id="ARBA00022723"/>
    </source>
</evidence>
<dbReference type="Pfam" id="PF00069">
    <property type="entry name" value="Pkinase"/>
    <property type="match status" value="1"/>
</dbReference>
<dbReference type="PROSITE" id="PS50108">
    <property type="entry name" value="CRIB"/>
    <property type="match status" value="1"/>
</dbReference>
<keyword evidence="13" id="KW-1185">Reference proteome</keyword>
<dbReference type="AlphaFoldDB" id="A0A9P0CTE5"/>
<name>A0A9P0CTE5_9CUCU</name>
<feature type="region of interest" description="Disordered" evidence="9">
    <location>
        <begin position="111"/>
        <end position="149"/>
    </location>
</feature>
<feature type="domain" description="Protein kinase" evidence="10">
    <location>
        <begin position="222"/>
        <end position="473"/>
    </location>
</feature>
<feature type="binding site" evidence="8">
    <location>
        <position position="251"/>
    </location>
    <ligand>
        <name>ATP</name>
        <dbReference type="ChEBI" id="CHEBI:30616"/>
    </ligand>
</feature>
<dbReference type="Proteomes" id="UP001153636">
    <property type="component" value="Chromosome 3"/>
</dbReference>
<dbReference type="FunFam" id="1.10.510.10:FF:000768">
    <property type="entry name" value="Non-specific serine/threonine protein kinase"/>
    <property type="match status" value="1"/>
</dbReference>
<keyword evidence="3" id="KW-0808">Transferase</keyword>
<keyword evidence="7" id="KW-0460">Magnesium</keyword>
<dbReference type="EC" id="2.7.11.1" evidence="2"/>
<dbReference type="PROSITE" id="PS00107">
    <property type="entry name" value="PROTEIN_KINASE_ATP"/>
    <property type="match status" value="1"/>
</dbReference>
<evidence type="ECO:0000313" key="13">
    <source>
        <dbReference type="Proteomes" id="UP001153636"/>
    </source>
</evidence>
<keyword evidence="4" id="KW-0479">Metal-binding</keyword>
<dbReference type="SMART" id="SM00220">
    <property type="entry name" value="S_TKc"/>
    <property type="match status" value="1"/>
</dbReference>
<evidence type="ECO:0000259" key="11">
    <source>
        <dbReference type="PROSITE" id="PS50108"/>
    </source>
</evidence>
<evidence type="ECO:0000256" key="3">
    <source>
        <dbReference type="ARBA" id="ARBA00022679"/>
    </source>
</evidence>
<dbReference type="PANTHER" id="PTHR45832">
    <property type="entry name" value="SERINE/THREONINE-PROTEIN KINASE SAMKA-RELATED-RELATED"/>
    <property type="match status" value="1"/>
</dbReference>
<reference evidence="12" key="1">
    <citation type="submission" date="2022-01" db="EMBL/GenBank/DDBJ databases">
        <authorList>
            <person name="King R."/>
        </authorList>
    </citation>
    <scope>NUCLEOTIDE SEQUENCE</scope>
</reference>
<evidence type="ECO:0000259" key="10">
    <source>
        <dbReference type="PROSITE" id="PS50011"/>
    </source>
</evidence>
<dbReference type="SMART" id="SM00285">
    <property type="entry name" value="PBD"/>
    <property type="match status" value="1"/>
</dbReference>
<evidence type="ECO:0000256" key="1">
    <source>
        <dbReference type="ARBA" id="ARBA00001946"/>
    </source>
</evidence>
<dbReference type="GO" id="GO:0004674">
    <property type="term" value="F:protein serine/threonine kinase activity"/>
    <property type="evidence" value="ECO:0007669"/>
    <property type="project" value="UniProtKB-EC"/>
</dbReference>
<dbReference type="InterPro" id="IPR036936">
    <property type="entry name" value="CRIB_dom_sf"/>
</dbReference>
<dbReference type="Gene3D" id="3.90.810.10">
    <property type="entry name" value="CRIB domain"/>
    <property type="match status" value="1"/>
</dbReference>
<feature type="domain" description="CRIB" evidence="11">
    <location>
        <begin position="23"/>
        <end position="36"/>
    </location>
</feature>
<comment type="cofactor">
    <cofactor evidence="1">
        <name>Mg(2+)</name>
        <dbReference type="ChEBI" id="CHEBI:18420"/>
    </cofactor>
</comment>
<evidence type="ECO:0000256" key="9">
    <source>
        <dbReference type="SAM" id="MobiDB-lite"/>
    </source>
</evidence>
<dbReference type="Pfam" id="PF00786">
    <property type="entry name" value="PBD"/>
    <property type="match status" value="1"/>
</dbReference>
<dbReference type="PROSITE" id="PS50011">
    <property type="entry name" value="PROTEIN_KINASE_DOM"/>
    <property type="match status" value="1"/>
</dbReference>
<evidence type="ECO:0000256" key="5">
    <source>
        <dbReference type="ARBA" id="ARBA00022741"/>
    </source>
</evidence>
<dbReference type="InterPro" id="IPR000719">
    <property type="entry name" value="Prot_kinase_dom"/>
</dbReference>
<dbReference type="Gene3D" id="3.30.200.20">
    <property type="entry name" value="Phosphorylase Kinase, domain 1"/>
    <property type="match status" value="1"/>
</dbReference>
<dbReference type="EMBL" id="OV651815">
    <property type="protein sequence ID" value="CAH1107969.1"/>
    <property type="molecule type" value="Genomic_DNA"/>
</dbReference>
<protein>
    <recommendedName>
        <fullName evidence="2">non-specific serine/threonine protein kinase</fullName>
        <ecNumber evidence="2">2.7.11.1</ecNumber>
    </recommendedName>
</protein>
<evidence type="ECO:0000256" key="2">
    <source>
        <dbReference type="ARBA" id="ARBA00012513"/>
    </source>
</evidence>
<evidence type="ECO:0000256" key="8">
    <source>
        <dbReference type="PROSITE-ProRule" id="PRU10141"/>
    </source>
</evidence>
<evidence type="ECO:0000313" key="12">
    <source>
        <dbReference type="EMBL" id="CAH1107969.1"/>
    </source>
</evidence>
<dbReference type="InterPro" id="IPR011009">
    <property type="entry name" value="Kinase-like_dom_sf"/>
</dbReference>
<gene>
    <name evidence="12" type="ORF">PSYICH_LOCUS9368</name>
</gene>
<sequence length="496" mass="56733">MSMNFSSFFKRKLHKEENNIAVIGTPTNVNHDIHVTVDEKGLLTGLPSAWMRQIGTQITKDEQRENPLVVKQVLKYYNFSIKKGNEDRPEFKHIITERDIVEESKQIDLYTQSKDAHKSKDSLSDSEQKEDKRSSYPVRPPRKIDGSNLIQTKTLAQNIVDLTLVDDTKKEEVEIRHKSDSTVDLNEDGDDMLRRRSGMTDEDYMIEIRKICNPGDPDDFYERSHKDLGSGASGLVFAATCIKNGELVAIKDIDMTKQHKKDLLLSEIKIMKNFKHKNLVNFLDAFVVNDDHLYVVMELLDGGPLTDVVTETVMKEGQIAAVCYEVLQAINYLHERGTIHRDVKSDNVLLGMNGTVKVTDFGFCANVIGNEQRETMVGTPYWMAPEVVTRQKYGKKVDIWSLGIMIVEMLDGEPPYLREPPLRALYLITANGRPNIVRWNTLSEKLQSFIDLTLQVDVDRRGTARDLLQHEFLLERMELKTLTPLIRAAKKMLHKT</sequence>